<protein>
    <submittedName>
        <fullName evidence="1">Uncharacterized protein</fullName>
    </submittedName>
</protein>
<accession>A0A918HKI9</accession>
<evidence type="ECO:0000313" key="1">
    <source>
        <dbReference type="EMBL" id="GGT71457.1"/>
    </source>
</evidence>
<keyword evidence="2" id="KW-1185">Reference proteome</keyword>
<dbReference type="EMBL" id="BMSA01000018">
    <property type="protein sequence ID" value="GGT71457.1"/>
    <property type="molecule type" value="Genomic_DNA"/>
</dbReference>
<reference evidence="1" key="1">
    <citation type="journal article" date="2014" name="Int. J. Syst. Evol. Microbiol.">
        <title>Complete genome sequence of Corynebacterium casei LMG S-19264T (=DSM 44701T), isolated from a smear-ripened cheese.</title>
        <authorList>
            <consortium name="US DOE Joint Genome Institute (JGI-PGF)"/>
            <person name="Walter F."/>
            <person name="Albersmeier A."/>
            <person name="Kalinowski J."/>
            <person name="Ruckert C."/>
        </authorList>
    </citation>
    <scope>NUCLEOTIDE SEQUENCE</scope>
    <source>
        <strain evidence="1">JCM 4125</strain>
    </source>
</reference>
<sequence length="166" mass="17819">MRAASGCPTRTVAQPVLAYREISYNAKGDTSLAAVRPKNGTSLADKKEYQRVAECLGDVYRADFLPLTPAKPVHLSALGQRVATTAKNTEILCLVAKDEATADRAAAKLRSVVADDAPTFDGTKVTVEKGEQPVVRAVVPDTGTQRPGRLIQSNMELWMAVTSSEF</sequence>
<proteinExistence type="predicted"/>
<dbReference type="RefSeq" id="WP_189714235.1">
    <property type="nucleotide sequence ID" value="NZ_BMSA01000018.1"/>
</dbReference>
<dbReference type="AlphaFoldDB" id="A0A918HKI9"/>
<organism evidence="1 2">
    <name type="scientific">Streptomyces phaeofaciens</name>
    <dbReference type="NCBI Taxonomy" id="68254"/>
    <lineage>
        <taxon>Bacteria</taxon>
        <taxon>Bacillati</taxon>
        <taxon>Actinomycetota</taxon>
        <taxon>Actinomycetes</taxon>
        <taxon>Kitasatosporales</taxon>
        <taxon>Streptomycetaceae</taxon>
        <taxon>Streptomyces</taxon>
    </lineage>
</organism>
<name>A0A918HKI9_9ACTN</name>
<evidence type="ECO:0000313" key="2">
    <source>
        <dbReference type="Proteomes" id="UP000646776"/>
    </source>
</evidence>
<dbReference type="Proteomes" id="UP000646776">
    <property type="component" value="Unassembled WGS sequence"/>
</dbReference>
<reference evidence="1" key="2">
    <citation type="submission" date="2020-09" db="EMBL/GenBank/DDBJ databases">
        <authorList>
            <person name="Sun Q."/>
            <person name="Ohkuma M."/>
        </authorList>
    </citation>
    <scope>NUCLEOTIDE SEQUENCE</scope>
    <source>
        <strain evidence="1">JCM 4125</strain>
    </source>
</reference>
<comment type="caution">
    <text evidence="1">The sequence shown here is derived from an EMBL/GenBank/DDBJ whole genome shotgun (WGS) entry which is preliminary data.</text>
</comment>
<gene>
    <name evidence="1" type="ORF">GCM10010226_56810</name>
</gene>